<sequence>MKKIMTLMSLTVLFLTGCIDTSNKKSDEERESRIETVKIDSNMPKIKETKTINVFKLYERGNGAYTDADKKMIDHTFSTFNHTEQMVYEESLTFLIDKDYSKAISLEPEYASSGIVCVVGLLYNDTSNQIKSIKYEANLKLIINGDEVVLKNAFELDSPYYSYINPNEAINIFMEFEAGDYTETLSSISDIVDENTEVNLNNIEFYYKK</sequence>
<organism evidence="1 2">
    <name type="scientific">Isobaculum melis</name>
    <dbReference type="NCBI Taxonomy" id="142588"/>
    <lineage>
        <taxon>Bacteria</taxon>
        <taxon>Bacillati</taxon>
        <taxon>Bacillota</taxon>
        <taxon>Bacilli</taxon>
        <taxon>Lactobacillales</taxon>
        <taxon>Carnobacteriaceae</taxon>
        <taxon>Isobaculum</taxon>
    </lineage>
</organism>
<dbReference type="RefSeq" id="WP_092651393.1">
    <property type="nucleotide sequence ID" value="NZ_FOHA01000006.1"/>
</dbReference>
<reference evidence="1 2" key="1">
    <citation type="submission" date="2016-10" db="EMBL/GenBank/DDBJ databases">
        <authorList>
            <person name="de Groot N.N."/>
        </authorList>
    </citation>
    <scope>NUCLEOTIDE SEQUENCE [LARGE SCALE GENOMIC DNA]</scope>
    <source>
        <strain evidence="1 2">DSM 13760</strain>
    </source>
</reference>
<proteinExistence type="predicted"/>
<name>A0A1H9S0B6_9LACT</name>
<dbReference type="STRING" id="142588.SAMN04488559_1067"/>
<evidence type="ECO:0000313" key="1">
    <source>
        <dbReference type="EMBL" id="SER78384.1"/>
    </source>
</evidence>
<evidence type="ECO:0000313" key="2">
    <source>
        <dbReference type="Proteomes" id="UP000198948"/>
    </source>
</evidence>
<protein>
    <recommendedName>
        <fullName evidence="3">Lipoprotein</fullName>
    </recommendedName>
</protein>
<dbReference type="Proteomes" id="UP000198948">
    <property type="component" value="Unassembled WGS sequence"/>
</dbReference>
<dbReference type="EMBL" id="FOHA01000006">
    <property type="protein sequence ID" value="SER78384.1"/>
    <property type="molecule type" value="Genomic_DNA"/>
</dbReference>
<accession>A0A1H9S0B6</accession>
<gene>
    <name evidence="1" type="ORF">SAMN04488559_1067</name>
</gene>
<evidence type="ECO:0008006" key="3">
    <source>
        <dbReference type="Google" id="ProtNLM"/>
    </source>
</evidence>
<dbReference type="PROSITE" id="PS51257">
    <property type="entry name" value="PROKAR_LIPOPROTEIN"/>
    <property type="match status" value="1"/>
</dbReference>
<dbReference type="AlphaFoldDB" id="A0A1H9S0B6"/>
<keyword evidence="2" id="KW-1185">Reference proteome</keyword>